<gene>
    <name evidence="1" type="ORF">D3093_33920</name>
</gene>
<evidence type="ECO:0000313" key="2">
    <source>
        <dbReference type="Proteomes" id="UP000298595"/>
    </source>
</evidence>
<proteinExistence type="predicted"/>
<accession>A0A4D8PWH1</accession>
<dbReference type="EMBL" id="CP032326">
    <property type="protein sequence ID" value="QCO00239.1"/>
    <property type="molecule type" value="Genomic_DNA"/>
</dbReference>
<organism evidence="1 2">
    <name type="scientific">Azospirillum argentinense</name>
    <dbReference type="NCBI Taxonomy" id="2970906"/>
    <lineage>
        <taxon>Bacteria</taxon>
        <taxon>Pseudomonadati</taxon>
        <taxon>Pseudomonadota</taxon>
        <taxon>Alphaproteobacteria</taxon>
        <taxon>Rhodospirillales</taxon>
        <taxon>Azospirillaceae</taxon>
        <taxon>Azospirillum</taxon>
    </lineage>
</organism>
<dbReference type="AlphaFoldDB" id="A0A4D8PWH1"/>
<name>A0A4D8PWH1_9PROT</name>
<keyword evidence="1" id="KW-0614">Plasmid</keyword>
<dbReference type="RefSeq" id="WP_137118948.1">
    <property type="nucleotide sequence ID" value="NZ_CP032326.1"/>
</dbReference>
<reference evidence="1 2" key="1">
    <citation type="submission" date="2018-09" db="EMBL/GenBank/DDBJ databases">
        <title>Whole genome based analysis of evolution and adaptive divergence in Indian and Brazilian strains of Azospirillum brasilense.</title>
        <authorList>
            <person name="Singh C."/>
            <person name="Tripathi A.K."/>
        </authorList>
    </citation>
    <scope>NUCLEOTIDE SEQUENCE [LARGE SCALE GENOMIC DNA]</scope>
    <source>
        <strain evidence="1 2">MTCC4035</strain>
        <plasmid evidence="1 2">p5</plasmid>
    </source>
</reference>
<geneLocation type="plasmid" evidence="1 2">
    <name>p5</name>
</geneLocation>
<dbReference type="KEGG" id="aare:D3093_33920"/>
<dbReference type="Proteomes" id="UP000298595">
    <property type="component" value="Plasmid p5"/>
</dbReference>
<protein>
    <submittedName>
        <fullName evidence="1">Uncharacterized protein</fullName>
    </submittedName>
</protein>
<evidence type="ECO:0000313" key="1">
    <source>
        <dbReference type="EMBL" id="QCO00239.1"/>
    </source>
</evidence>
<sequence length="74" mass="7719">MASMIASQDHRFPISAAEHAALIRGVPQGELVHTTFGPAGVNLIWGKGTPMPSAVRLLAEMRGVFAENAHGAGI</sequence>